<keyword evidence="1" id="KW-0479">Metal-binding</keyword>
<dbReference type="RefSeq" id="WP_200813568.1">
    <property type="nucleotide sequence ID" value="NZ_FUWS01000004.1"/>
</dbReference>
<dbReference type="PANTHER" id="PTHR38133">
    <property type="entry name" value="SLR1429 PROTEIN"/>
    <property type="match status" value="1"/>
</dbReference>
<name>A0A1T4P605_9ACTN</name>
<evidence type="ECO:0000259" key="3">
    <source>
        <dbReference type="PROSITE" id="PS50966"/>
    </source>
</evidence>
<dbReference type="PROSITE" id="PS50966">
    <property type="entry name" value="ZF_SWIM"/>
    <property type="match status" value="1"/>
</dbReference>
<feature type="domain" description="SWIM-type" evidence="3">
    <location>
        <begin position="103"/>
        <end position="138"/>
    </location>
</feature>
<feature type="region of interest" description="Disordered" evidence="2">
    <location>
        <begin position="181"/>
        <end position="222"/>
    </location>
</feature>
<feature type="region of interest" description="Disordered" evidence="2">
    <location>
        <begin position="241"/>
        <end position="267"/>
    </location>
</feature>
<accession>A0A1T4P605</accession>
<dbReference type="Proteomes" id="UP000190637">
    <property type="component" value="Unassembled WGS sequence"/>
</dbReference>
<dbReference type="PANTHER" id="PTHR38133:SF1">
    <property type="entry name" value="SLR1429 PROTEIN"/>
    <property type="match status" value="1"/>
</dbReference>
<organism evidence="4 5">
    <name type="scientific">Marinactinospora thermotolerans DSM 45154</name>
    <dbReference type="NCBI Taxonomy" id="1122192"/>
    <lineage>
        <taxon>Bacteria</taxon>
        <taxon>Bacillati</taxon>
        <taxon>Actinomycetota</taxon>
        <taxon>Actinomycetes</taxon>
        <taxon>Streptosporangiales</taxon>
        <taxon>Nocardiopsidaceae</taxon>
        <taxon>Marinactinospora</taxon>
    </lineage>
</organism>
<keyword evidence="1" id="KW-0862">Zinc</keyword>
<gene>
    <name evidence="4" type="ORF">SAMN02745673_01650</name>
</gene>
<evidence type="ECO:0000313" key="5">
    <source>
        <dbReference type="Proteomes" id="UP000190637"/>
    </source>
</evidence>
<evidence type="ECO:0000313" key="4">
    <source>
        <dbReference type="EMBL" id="SJZ86934.1"/>
    </source>
</evidence>
<evidence type="ECO:0000256" key="2">
    <source>
        <dbReference type="SAM" id="MobiDB-lite"/>
    </source>
</evidence>
<proteinExistence type="predicted"/>
<dbReference type="GO" id="GO:0008270">
    <property type="term" value="F:zinc ion binding"/>
    <property type="evidence" value="ECO:0007669"/>
    <property type="project" value="UniProtKB-KW"/>
</dbReference>
<dbReference type="EMBL" id="FUWS01000004">
    <property type="protein sequence ID" value="SJZ86934.1"/>
    <property type="molecule type" value="Genomic_DNA"/>
</dbReference>
<dbReference type="AlphaFoldDB" id="A0A1T4P605"/>
<dbReference type="InterPro" id="IPR007527">
    <property type="entry name" value="Znf_SWIM"/>
</dbReference>
<sequence>MSRHARWSQRFTEAVTGADPLERGRFHAAGGAVTELRVRAGEVVAKVGGTAGRSHHVSLIRETLDDGTWDRICAALAGQPLFRARLLSGELPLEVERVFDLLGSALLPQGPLDLVTTCSCAGWEDPCGHVTACLGAFAARLDDDPFLLLAWLGRERRAFLGQVRQLGPAAAPVGEALPAPAPVEIGPLPDGPDFWTAPDLPPLPSTPPRPQPAVHALADPQEAAEAAEALTPLYEVLISGNPCGEGVSARGTRPRGPRGGETRGPTG</sequence>
<keyword evidence="5" id="KW-1185">Reference proteome</keyword>
<feature type="compositionally biased region" description="Pro residues" evidence="2">
    <location>
        <begin position="199"/>
        <end position="211"/>
    </location>
</feature>
<protein>
    <submittedName>
        <fullName evidence="4">Uncharacterized conserved protein, contains Zn finger domain</fullName>
    </submittedName>
</protein>
<evidence type="ECO:0000256" key="1">
    <source>
        <dbReference type="PROSITE-ProRule" id="PRU00325"/>
    </source>
</evidence>
<dbReference type="STRING" id="1122192.SAMN02745673_01650"/>
<reference evidence="4 5" key="1">
    <citation type="submission" date="2017-02" db="EMBL/GenBank/DDBJ databases">
        <authorList>
            <person name="Peterson S.W."/>
        </authorList>
    </citation>
    <scope>NUCLEOTIDE SEQUENCE [LARGE SCALE GENOMIC DNA]</scope>
    <source>
        <strain evidence="4 5">DSM 45154</strain>
    </source>
</reference>
<keyword evidence="1" id="KW-0863">Zinc-finger</keyword>